<dbReference type="STRING" id="231916.A0A409YDT9"/>
<reference evidence="2 3" key="1">
    <citation type="journal article" date="2018" name="Evol. Lett.">
        <title>Horizontal gene cluster transfer increased hallucinogenic mushroom diversity.</title>
        <authorList>
            <person name="Reynolds H.T."/>
            <person name="Vijayakumar V."/>
            <person name="Gluck-Thaler E."/>
            <person name="Korotkin H.B."/>
            <person name="Matheny P.B."/>
            <person name="Slot J.C."/>
        </authorList>
    </citation>
    <scope>NUCLEOTIDE SEQUENCE [LARGE SCALE GENOMIC DNA]</scope>
    <source>
        <strain evidence="2 3">SRW20</strain>
    </source>
</reference>
<dbReference type="GO" id="GO:0046982">
    <property type="term" value="F:protein heterodimerization activity"/>
    <property type="evidence" value="ECO:0007669"/>
    <property type="project" value="InterPro"/>
</dbReference>
<feature type="compositionally biased region" description="Acidic residues" evidence="1">
    <location>
        <begin position="85"/>
        <end position="99"/>
    </location>
</feature>
<organism evidence="2 3">
    <name type="scientific">Gymnopilus dilepis</name>
    <dbReference type="NCBI Taxonomy" id="231916"/>
    <lineage>
        <taxon>Eukaryota</taxon>
        <taxon>Fungi</taxon>
        <taxon>Dikarya</taxon>
        <taxon>Basidiomycota</taxon>
        <taxon>Agaricomycotina</taxon>
        <taxon>Agaricomycetes</taxon>
        <taxon>Agaricomycetidae</taxon>
        <taxon>Agaricales</taxon>
        <taxon>Agaricineae</taxon>
        <taxon>Hymenogastraceae</taxon>
        <taxon>Gymnopilus</taxon>
    </lineage>
</organism>
<dbReference type="InterPro" id="IPR018465">
    <property type="entry name" value="Scm3/HJURP"/>
</dbReference>
<feature type="compositionally biased region" description="Basic and acidic residues" evidence="1">
    <location>
        <begin position="513"/>
        <end position="523"/>
    </location>
</feature>
<accession>A0A409YDT9</accession>
<dbReference type="Pfam" id="PF10384">
    <property type="entry name" value="Scm3"/>
    <property type="match status" value="1"/>
</dbReference>
<feature type="compositionally biased region" description="Polar residues" evidence="1">
    <location>
        <begin position="316"/>
        <end position="330"/>
    </location>
</feature>
<feature type="compositionally biased region" description="Low complexity" evidence="1">
    <location>
        <begin position="342"/>
        <end position="356"/>
    </location>
</feature>
<feature type="compositionally biased region" description="Pro residues" evidence="1">
    <location>
        <begin position="370"/>
        <end position="380"/>
    </location>
</feature>
<feature type="region of interest" description="Disordered" evidence="1">
    <location>
        <begin position="73"/>
        <end position="99"/>
    </location>
</feature>
<feature type="compositionally biased region" description="Acidic residues" evidence="1">
    <location>
        <begin position="259"/>
        <end position="273"/>
    </location>
</feature>
<feature type="compositionally biased region" description="Basic residues" evidence="1">
    <location>
        <begin position="592"/>
        <end position="602"/>
    </location>
</feature>
<dbReference type="OrthoDB" id="2420608at2759"/>
<dbReference type="InParanoid" id="A0A409YDT9"/>
<evidence type="ECO:0000256" key="1">
    <source>
        <dbReference type="SAM" id="MobiDB-lite"/>
    </source>
</evidence>
<feature type="compositionally biased region" description="Pro residues" evidence="1">
    <location>
        <begin position="686"/>
        <end position="698"/>
    </location>
</feature>
<feature type="compositionally biased region" description="Polar residues" evidence="1">
    <location>
        <begin position="495"/>
        <end position="511"/>
    </location>
</feature>
<feature type="compositionally biased region" description="Low complexity" evidence="1">
    <location>
        <begin position="73"/>
        <end position="84"/>
    </location>
</feature>
<feature type="compositionally biased region" description="Acidic residues" evidence="1">
    <location>
        <begin position="158"/>
        <end position="167"/>
    </location>
</feature>
<feature type="compositionally biased region" description="Polar residues" evidence="1">
    <location>
        <begin position="547"/>
        <end position="564"/>
    </location>
</feature>
<dbReference type="EMBL" id="NHYE01000963">
    <property type="protein sequence ID" value="PPR01155.1"/>
    <property type="molecule type" value="Genomic_DNA"/>
</dbReference>
<name>A0A409YDT9_9AGAR</name>
<gene>
    <name evidence="2" type="ORF">CVT26_016056</name>
</gene>
<protein>
    <submittedName>
        <fullName evidence="2">Uncharacterized protein</fullName>
    </submittedName>
</protein>
<feature type="compositionally biased region" description="Basic and acidic residues" evidence="1">
    <location>
        <begin position="398"/>
        <end position="407"/>
    </location>
</feature>
<proteinExistence type="predicted"/>
<feature type="compositionally biased region" description="Polar residues" evidence="1">
    <location>
        <begin position="524"/>
        <end position="535"/>
    </location>
</feature>
<feature type="compositionally biased region" description="Polar residues" evidence="1">
    <location>
        <begin position="1"/>
        <end position="13"/>
    </location>
</feature>
<dbReference type="Gene3D" id="1.10.20.10">
    <property type="entry name" value="Histone, subunit A"/>
    <property type="match status" value="1"/>
</dbReference>
<evidence type="ECO:0000313" key="2">
    <source>
        <dbReference type="EMBL" id="PPR01155.1"/>
    </source>
</evidence>
<feature type="region of interest" description="Disordered" evidence="1">
    <location>
        <begin position="1"/>
        <end position="21"/>
    </location>
</feature>
<sequence length="885" mass="98393">MSEAPSSSRSQIQDDVDKERQASTMRLLETWASLEQRYARPLDEDDIIDIQTGEIVRDNGFLRNSGKRDFGSFAASVDGGAAADDSSDVYEEEEDEYDDDELDLFADVNQEPAESESREQRIAEYLGGIRPPSSSFALDDLQEFLEAERRRKQIYGSDLDDDDEDDNTGYYSAEEARSDVVADSGSRSAYEEEGEEDEVVEAGEEEAENESAEVEAEEDEDDFTANSALLPDLPSEDELDNWDLGEASLVVPVVKDEPADNMEESDVEIELIENPEPPSPVLTAIGTRGKRNKSVQPHSEPLQEPSRRPPLRQLYTPPQSHDSTTPSSDNFIDLSVDSPPTKSSSKASKSSNKKISIVNAVESSSKSPPTRSPEIPPAKPSPTRMHKLKPYVLLTPRKFLDKEKEHVGASPTKDVKRKGKAKEVDESRSETAVPDVDVERPSSRALPVGPPRGKSRRPQQESSRETRDSVAMPPPPPPKTPKQKKESTPSAKGVSKSQEPSPAKAQKSQTGDVFDKARHERPQRATSTIRQQTPSPRKRKRSMTPDVISSSTSRGRSREANNATEPAFPPSRASTSKVQLDSSPASTSQSPTKKRRSSRGRQSHVESGSNSSDSEAEDVPRPGDRHPPARGSSFPVPHPHYAYPFPPYYHPHHPPPEYPPYPNLQAQQIIQNAVQQLSAALLGSAWPPPPGFAPPPAQQTPSRGRHSSRRPDDPFTTPTHHPHPFPYIYDPTLSHATEPPESPEVDSSPEMSVSGRRKSLVRRSRSRGRRVSFVVEDEEMEIQSSPVGLQASRRAGSKRLHRQTVHIILKAMRKRKWKDHEGTTGEHKRLVRGLVHPLAGRNTRGHKRLVRIRRPAVHRNRDAAQTHAKDRLKAFPQYLICCTFI</sequence>
<feature type="compositionally biased region" description="Basic residues" evidence="1">
    <location>
        <begin position="755"/>
        <end position="769"/>
    </location>
</feature>
<feature type="compositionally biased region" description="Polar residues" evidence="1">
    <location>
        <begin position="572"/>
        <end position="591"/>
    </location>
</feature>
<keyword evidence="3" id="KW-1185">Reference proteome</keyword>
<feature type="compositionally biased region" description="Basic and acidic residues" evidence="1">
    <location>
        <begin position="618"/>
        <end position="627"/>
    </location>
</feature>
<feature type="compositionally biased region" description="Low complexity" evidence="1">
    <location>
        <begin position="745"/>
        <end position="754"/>
    </location>
</feature>
<feature type="compositionally biased region" description="Basic and acidic residues" evidence="1">
    <location>
        <begin position="458"/>
        <end position="468"/>
    </location>
</feature>
<comment type="caution">
    <text evidence="2">The sequence shown here is derived from an EMBL/GenBank/DDBJ whole genome shotgun (WGS) entry which is preliminary data.</text>
</comment>
<feature type="compositionally biased region" description="Acidic residues" evidence="1">
    <location>
        <begin position="234"/>
        <end position="243"/>
    </location>
</feature>
<dbReference type="GO" id="GO:0005634">
    <property type="term" value="C:nucleus"/>
    <property type="evidence" value="ECO:0007669"/>
    <property type="project" value="InterPro"/>
</dbReference>
<feature type="compositionally biased region" description="Acidic residues" evidence="1">
    <location>
        <begin position="191"/>
        <end position="223"/>
    </location>
</feature>
<evidence type="ECO:0000313" key="3">
    <source>
        <dbReference type="Proteomes" id="UP000284706"/>
    </source>
</evidence>
<dbReference type="Proteomes" id="UP000284706">
    <property type="component" value="Unassembled WGS sequence"/>
</dbReference>
<dbReference type="AlphaFoldDB" id="A0A409YDT9"/>
<dbReference type="GO" id="GO:0042393">
    <property type="term" value="F:histone binding"/>
    <property type="evidence" value="ECO:0007669"/>
    <property type="project" value="InterPro"/>
</dbReference>
<feature type="region of interest" description="Disordered" evidence="1">
    <location>
        <begin position="154"/>
        <end position="665"/>
    </location>
</feature>
<feature type="region of interest" description="Disordered" evidence="1">
    <location>
        <begin position="682"/>
        <end position="769"/>
    </location>
</feature>
<dbReference type="InterPro" id="IPR009072">
    <property type="entry name" value="Histone-fold"/>
</dbReference>